<sequence>MQVSEIMSKSVVSVSMDDTLKVVKDIFEKASFHHLLVVESNKLCGVISDRDLLKAISHNLGTASETTKDIATLNKRAHQIISRQLITLPPTAGVYDAISLFNNHKISCIPIVNEAGKPVGLLSWRDIFKTIENRKNNKTN</sequence>
<dbReference type="PANTHER" id="PTHR43080">
    <property type="entry name" value="CBS DOMAIN-CONTAINING PROTEIN CBSX3, MITOCHONDRIAL"/>
    <property type="match status" value="1"/>
</dbReference>
<gene>
    <name evidence="4" type="ORF">GCM10011501_17890</name>
</gene>
<dbReference type="PANTHER" id="PTHR43080:SF2">
    <property type="entry name" value="CBS DOMAIN-CONTAINING PROTEIN"/>
    <property type="match status" value="1"/>
</dbReference>
<keyword evidence="5" id="KW-1185">Reference proteome</keyword>
<evidence type="ECO:0000259" key="3">
    <source>
        <dbReference type="PROSITE" id="PS51371"/>
    </source>
</evidence>
<comment type="caution">
    <text evidence="4">The sequence shown here is derived from an EMBL/GenBank/DDBJ whole genome shotgun (WGS) entry which is preliminary data.</text>
</comment>
<dbReference type="PROSITE" id="PS51371">
    <property type="entry name" value="CBS"/>
    <property type="match status" value="2"/>
</dbReference>
<dbReference type="EMBL" id="BNAH01000006">
    <property type="protein sequence ID" value="GHE88879.1"/>
    <property type="molecule type" value="Genomic_DNA"/>
</dbReference>
<organism evidence="4 5">
    <name type="scientific">Thalassotalea profundi</name>
    <dbReference type="NCBI Taxonomy" id="2036687"/>
    <lineage>
        <taxon>Bacteria</taxon>
        <taxon>Pseudomonadati</taxon>
        <taxon>Pseudomonadota</taxon>
        <taxon>Gammaproteobacteria</taxon>
        <taxon>Alteromonadales</taxon>
        <taxon>Colwelliaceae</taxon>
        <taxon>Thalassotalea</taxon>
    </lineage>
</organism>
<evidence type="ECO:0000313" key="4">
    <source>
        <dbReference type="EMBL" id="GHE88879.1"/>
    </source>
</evidence>
<keyword evidence="1 2" id="KW-0129">CBS domain</keyword>
<name>A0ABQ3IMR4_9GAMM</name>
<evidence type="ECO:0000256" key="2">
    <source>
        <dbReference type="PROSITE-ProRule" id="PRU00703"/>
    </source>
</evidence>
<dbReference type="RefSeq" id="WP_189377925.1">
    <property type="nucleotide sequence ID" value="NZ_BNAH01000006.1"/>
</dbReference>
<dbReference type="SMART" id="SM00116">
    <property type="entry name" value="CBS"/>
    <property type="match status" value="2"/>
</dbReference>
<dbReference type="Gene3D" id="3.10.580.10">
    <property type="entry name" value="CBS-domain"/>
    <property type="match status" value="1"/>
</dbReference>
<reference evidence="5" key="1">
    <citation type="journal article" date="2019" name="Int. J. Syst. Evol. Microbiol.">
        <title>The Global Catalogue of Microorganisms (GCM) 10K type strain sequencing project: providing services to taxonomists for standard genome sequencing and annotation.</title>
        <authorList>
            <consortium name="The Broad Institute Genomics Platform"/>
            <consortium name="The Broad Institute Genome Sequencing Center for Infectious Disease"/>
            <person name="Wu L."/>
            <person name="Ma J."/>
        </authorList>
    </citation>
    <scope>NUCLEOTIDE SEQUENCE [LARGE SCALE GENOMIC DNA]</scope>
    <source>
        <strain evidence="5">CGMCC 1.15922</strain>
    </source>
</reference>
<protein>
    <submittedName>
        <fullName evidence="4">CBS domain-containing protein</fullName>
    </submittedName>
</protein>
<evidence type="ECO:0000313" key="5">
    <source>
        <dbReference type="Proteomes" id="UP000626370"/>
    </source>
</evidence>
<proteinExistence type="predicted"/>
<feature type="domain" description="CBS" evidence="3">
    <location>
        <begin position="7"/>
        <end position="64"/>
    </location>
</feature>
<dbReference type="InterPro" id="IPR000644">
    <property type="entry name" value="CBS_dom"/>
</dbReference>
<dbReference type="Proteomes" id="UP000626370">
    <property type="component" value="Unassembled WGS sequence"/>
</dbReference>
<dbReference type="Pfam" id="PF00571">
    <property type="entry name" value="CBS"/>
    <property type="match status" value="2"/>
</dbReference>
<dbReference type="InterPro" id="IPR046342">
    <property type="entry name" value="CBS_dom_sf"/>
</dbReference>
<feature type="domain" description="CBS" evidence="3">
    <location>
        <begin position="81"/>
        <end position="139"/>
    </location>
</feature>
<dbReference type="CDD" id="cd04584">
    <property type="entry name" value="CBS_pair_AcuB_like"/>
    <property type="match status" value="1"/>
</dbReference>
<accession>A0ABQ3IMR4</accession>
<evidence type="ECO:0000256" key="1">
    <source>
        <dbReference type="ARBA" id="ARBA00023122"/>
    </source>
</evidence>
<dbReference type="InterPro" id="IPR051257">
    <property type="entry name" value="Diverse_CBS-Domain"/>
</dbReference>
<dbReference type="SUPFAM" id="SSF54631">
    <property type="entry name" value="CBS-domain pair"/>
    <property type="match status" value="1"/>
</dbReference>